<dbReference type="Pfam" id="PF05229">
    <property type="entry name" value="SCPU"/>
    <property type="match status" value="1"/>
</dbReference>
<keyword evidence="4" id="KW-1185">Reference proteome</keyword>
<evidence type="ECO:0000259" key="2">
    <source>
        <dbReference type="Pfam" id="PF05229"/>
    </source>
</evidence>
<feature type="signal peptide" evidence="1">
    <location>
        <begin position="1"/>
        <end position="25"/>
    </location>
</feature>
<name>A0ABU1WQA5_9BURK</name>
<keyword evidence="1" id="KW-0732">Signal</keyword>
<gene>
    <name evidence="3" type="ORF">J2W49_003454</name>
</gene>
<dbReference type="InterPro" id="IPR007893">
    <property type="entry name" value="Spore_coat_U/FanG"/>
</dbReference>
<evidence type="ECO:0000256" key="1">
    <source>
        <dbReference type="SAM" id="SignalP"/>
    </source>
</evidence>
<feature type="chain" id="PRO_5045724676" evidence="1">
    <location>
        <begin position="26"/>
        <end position="165"/>
    </location>
</feature>
<evidence type="ECO:0000313" key="4">
    <source>
        <dbReference type="Proteomes" id="UP001265700"/>
    </source>
</evidence>
<dbReference type="RefSeq" id="WP_310318930.1">
    <property type="nucleotide sequence ID" value="NZ_JAVDWU010000007.1"/>
</dbReference>
<evidence type="ECO:0000313" key="3">
    <source>
        <dbReference type="EMBL" id="MDR7151478.1"/>
    </source>
</evidence>
<comment type="caution">
    <text evidence="3">The sequence shown here is derived from an EMBL/GenBank/DDBJ whole genome shotgun (WGS) entry which is preliminary data.</text>
</comment>
<accession>A0ABU1WQA5</accession>
<organism evidence="3 4">
    <name type="scientific">Hydrogenophaga palleronii</name>
    <dbReference type="NCBI Taxonomy" id="65655"/>
    <lineage>
        <taxon>Bacteria</taxon>
        <taxon>Pseudomonadati</taxon>
        <taxon>Pseudomonadota</taxon>
        <taxon>Betaproteobacteria</taxon>
        <taxon>Burkholderiales</taxon>
        <taxon>Comamonadaceae</taxon>
        <taxon>Hydrogenophaga</taxon>
    </lineage>
</organism>
<dbReference type="Proteomes" id="UP001265700">
    <property type="component" value="Unassembled WGS sequence"/>
</dbReference>
<protein>
    <submittedName>
        <fullName evidence="3">Spore coat protein U-like protein</fullName>
    </submittedName>
</protein>
<sequence>MFTKQKVSLAAAALTSMVVLGTAVAAQDDSVLTVDATLTSACAVSAGATISFGSFSTLAAVDQTADSGSTFTVACSADMEPAIFATGTRTIINGANSLPFNLSLTSGAVADDLPATLALAAALTVVQDGTEQIVPLYARLAKANFGALPAGAYANGSAVTVSVSY</sequence>
<reference evidence="3 4" key="1">
    <citation type="submission" date="2023-07" db="EMBL/GenBank/DDBJ databases">
        <title>Sorghum-associated microbial communities from plants grown in Nebraska, USA.</title>
        <authorList>
            <person name="Schachtman D."/>
        </authorList>
    </citation>
    <scope>NUCLEOTIDE SEQUENCE [LARGE SCALE GENOMIC DNA]</scope>
    <source>
        <strain evidence="3 4">4249</strain>
    </source>
</reference>
<dbReference type="EMBL" id="JAVDWU010000007">
    <property type="protein sequence ID" value="MDR7151478.1"/>
    <property type="molecule type" value="Genomic_DNA"/>
</dbReference>
<proteinExistence type="predicted"/>
<feature type="domain" description="Spore coat protein U/FanG" evidence="2">
    <location>
        <begin position="31"/>
        <end position="155"/>
    </location>
</feature>